<evidence type="ECO:0000259" key="1">
    <source>
        <dbReference type="Pfam" id="PF08742"/>
    </source>
</evidence>
<comment type="caution">
    <text evidence="2">The sequence shown here is derived from an EMBL/GenBank/DDBJ whole genome shotgun (WGS) entry which is preliminary data.</text>
</comment>
<evidence type="ECO:0000313" key="2">
    <source>
        <dbReference type="EMBL" id="ETE60859.1"/>
    </source>
</evidence>
<reference evidence="2 3" key="1">
    <citation type="journal article" date="2013" name="Proc. Natl. Acad. Sci. U.S.A.">
        <title>The king cobra genome reveals dynamic gene evolution and adaptation in the snake venom system.</title>
        <authorList>
            <person name="Vonk F.J."/>
            <person name="Casewell N.R."/>
            <person name="Henkel C.V."/>
            <person name="Heimberg A.M."/>
            <person name="Jansen H.J."/>
            <person name="McCleary R.J."/>
            <person name="Kerkkamp H.M."/>
            <person name="Vos R.A."/>
            <person name="Guerreiro I."/>
            <person name="Calvete J.J."/>
            <person name="Wuster W."/>
            <person name="Woods A.E."/>
            <person name="Logan J.M."/>
            <person name="Harrison R.A."/>
            <person name="Castoe T.A."/>
            <person name="de Koning A.P."/>
            <person name="Pollock D.D."/>
            <person name="Yandell M."/>
            <person name="Calderon D."/>
            <person name="Renjifo C."/>
            <person name="Currier R.B."/>
            <person name="Salgado D."/>
            <person name="Pla D."/>
            <person name="Sanz L."/>
            <person name="Hyder A.S."/>
            <person name="Ribeiro J.M."/>
            <person name="Arntzen J.W."/>
            <person name="van den Thillart G.E."/>
            <person name="Boetzer M."/>
            <person name="Pirovano W."/>
            <person name="Dirks R.P."/>
            <person name="Spaink H.P."/>
            <person name="Duboule D."/>
            <person name="McGlinn E."/>
            <person name="Kini R.M."/>
            <person name="Richardson M.K."/>
        </authorList>
    </citation>
    <scope>NUCLEOTIDE SEQUENCE</scope>
    <source>
        <tissue evidence="2">Blood</tissue>
    </source>
</reference>
<dbReference type="InterPro" id="IPR014853">
    <property type="entry name" value="VWF/SSPO/ZAN-like_Cys-rich_dom"/>
</dbReference>
<dbReference type="Pfam" id="PF08742">
    <property type="entry name" value="C8"/>
    <property type="match status" value="1"/>
</dbReference>
<gene>
    <name evidence="2" type="ORF">L345_13395</name>
</gene>
<dbReference type="AlphaFoldDB" id="V8NF14"/>
<feature type="domain" description="VWF/SSPO/Zonadhesin-like cysteine-rich" evidence="1">
    <location>
        <begin position="1"/>
        <end position="37"/>
    </location>
</feature>
<name>V8NF14_OPHHA</name>
<dbReference type="Proteomes" id="UP000018936">
    <property type="component" value="Unassembled WGS sequence"/>
</dbReference>
<feature type="non-terminal residue" evidence="2">
    <location>
        <position position="257"/>
    </location>
</feature>
<proteinExistence type="predicted"/>
<protein>
    <recommendedName>
        <fullName evidence="1">VWF/SSPO/Zonadhesin-like cysteine-rich domain-containing protein</fullName>
    </recommendedName>
</protein>
<accession>V8NF14</accession>
<keyword evidence="3" id="KW-1185">Reference proteome</keyword>
<dbReference type="OrthoDB" id="6019304at2759"/>
<organism evidence="2 3">
    <name type="scientific">Ophiophagus hannah</name>
    <name type="common">King cobra</name>
    <name type="synonym">Naja hannah</name>
    <dbReference type="NCBI Taxonomy" id="8665"/>
    <lineage>
        <taxon>Eukaryota</taxon>
        <taxon>Metazoa</taxon>
        <taxon>Chordata</taxon>
        <taxon>Craniata</taxon>
        <taxon>Vertebrata</taxon>
        <taxon>Euteleostomi</taxon>
        <taxon>Lepidosauria</taxon>
        <taxon>Squamata</taxon>
        <taxon>Bifurcata</taxon>
        <taxon>Unidentata</taxon>
        <taxon>Episquamata</taxon>
        <taxon>Toxicofera</taxon>
        <taxon>Serpentes</taxon>
        <taxon>Colubroidea</taxon>
        <taxon>Elapidae</taxon>
        <taxon>Elapinae</taxon>
        <taxon>Ophiophagus</taxon>
    </lineage>
</organism>
<sequence>MCECPVHKNCYCESFLAYARACQREGLKVHWKPEENCTDSVTGKEGEPGMKNLYNLCYSYDIKETMVKLQEHQMKMQENISRNHVEMKGNINKLEDKLFDDPFVQDNTNHRSSNCFAARKSQAGNVHFRRSENVEELSRLEIKKPNGMNGTNRLKEAYTPNNVFKDYDFKNVMERSNCRYIVMGAFSAISSVIEHQIYARNKVQDKLVQHLLPILNLDYKQIQETFHNMQQLFEQMTMKYVSVGTVQESAKSLHGLK</sequence>
<evidence type="ECO:0000313" key="3">
    <source>
        <dbReference type="Proteomes" id="UP000018936"/>
    </source>
</evidence>
<dbReference type="EMBL" id="AZIM01004334">
    <property type="protein sequence ID" value="ETE60859.1"/>
    <property type="molecule type" value="Genomic_DNA"/>
</dbReference>